<feature type="domain" description="tRNA nucleotidyltransferase/poly(A) polymerase RNA and SrmB- binding" evidence="10">
    <location>
        <begin position="171"/>
        <end position="212"/>
    </location>
</feature>
<evidence type="ECO:0000313" key="12">
    <source>
        <dbReference type="Proteomes" id="UP000064844"/>
    </source>
</evidence>
<proteinExistence type="inferred from homology"/>
<dbReference type="Gene3D" id="1.10.3090.10">
    <property type="entry name" value="cca-adding enzyme, domain 2"/>
    <property type="match status" value="1"/>
</dbReference>
<dbReference type="PANTHER" id="PTHR46173">
    <property type="entry name" value="CCA TRNA NUCLEOTIDYLTRANSFERASE 1, MITOCHONDRIAL"/>
    <property type="match status" value="1"/>
</dbReference>
<evidence type="ECO:0000256" key="6">
    <source>
        <dbReference type="ARBA" id="ARBA00022741"/>
    </source>
</evidence>
<keyword evidence="6" id="KW-0547">Nucleotide-binding</keyword>
<dbReference type="SUPFAM" id="SSF81891">
    <property type="entry name" value="Poly A polymerase C-terminal region-like"/>
    <property type="match status" value="1"/>
</dbReference>
<dbReference type="GO" id="GO:0008033">
    <property type="term" value="P:tRNA processing"/>
    <property type="evidence" value="ECO:0007669"/>
    <property type="project" value="UniProtKB-KW"/>
</dbReference>
<reference evidence="11 12" key="1">
    <citation type="journal article" date="2015" name="Nat. Commun.">
        <title>Production of butyrate from lysine and the Amadori product fructoselysine by a human gut commensal.</title>
        <authorList>
            <person name="Bui T.P."/>
            <person name="Ritari J."/>
            <person name="Boeren S."/>
            <person name="de Waard P."/>
            <person name="Plugge C.M."/>
            <person name="de Vos W.M."/>
        </authorList>
    </citation>
    <scope>NUCLEOTIDE SEQUENCE [LARGE SCALE GENOMIC DNA]</scope>
    <source>
        <strain evidence="11 12">AF211</strain>
    </source>
</reference>
<dbReference type="InterPro" id="IPR050264">
    <property type="entry name" value="Bact_CCA-adding_enz_type3_sf"/>
</dbReference>
<protein>
    <submittedName>
        <fullName evidence="11">tRNA nucleotidyltransferase</fullName>
        <ecNumber evidence="11">2.7.7.72</ecNumber>
    </submittedName>
</protein>
<evidence type="ECO:0000256" key="3">
    <source>
        <dbReference type="ARBA" id="ARBA00022694"/>
    </source>
</evidence>
<dbReference type="InterPro" id="IPR043519">
    <property type="entry name" value="NT_sf"/>
</dbReference>
<keyword evidence="8" id="KW-0694">RNA-binding</keyword>
<gene>
    <name evidence="11" type="ORF">IB211_00897c</name>
</gene>
<dbReference type="EMBL" id="CP011307">
    <property type="protein sequence ID" value="ALP93291.1"/>
    <property type="molecule type" value="Genomic_DNA"/>
</dbReference>
<accession>A0A0S2W1R8</accession>
<dbReference type="eggNOG" id="COG0617">
    <property type="taxonomic scope" value="Bacteria"/>
</dbReference>
<keyword evidence="2 8" id="KW-0808">Transferase</keyword>
<evidence type="ECO:0000259" key="10">
    <source>
        <dbReference type="Pfam" id="PF12627"/>
    </source>
</evidence>
<name>A0A0S2W1R8_9FIRM</name>
<dbReference type="InterPro" id="IPR032828">
    <property type="entry name" value="PolyA_RNA-bd"/>
</dbReference>
<dbReference type="CDD" id="cd05398">
    <property type="entry name" value="NT_ClassII-CCAase"/>
    <property type="match status" value="1"/>
</dbReference>
<dbReference type="EC" id="2.7.7.72" evidence="11"/>
<dbReference type="KEGG" id="ibu:IB211_00897c"/>
<reference evidence="12" key="2">
    <citation type="submission" date="2015-04" db="EMBL/GenBank/DDBJ databases">
        <title>A butyrogenic pathway from the amino acid lysine in a human gut commensal.</title>
        <authorList>
            <person name="de Vos W.M."/>
            <person name="Bui N.T.P."/>
            <person name="Plugge C.M."/>
            <person name="Ritari J."/>
        </authorList>
    </citation>
    <scope>NUCLEOTIDE SEQUENCE [LARGE SCALE GENOMIC DNA]</scope>
    <source>
        <strain evidence="12">AF211</strain>
    </source>
</reference>
<evidence type="ECO:0000259" key="9">
    <source>
        <dbReference type="Pfam" id="PF01743"/>
    </source>
</evidence>
<dbReference type="PATRIC" id="fig|1297617.4.peg.911"/>
<dbReference type="GO" id="GO:0000166">
    <property type="term" value="F:nucleotide binding"/>
    <property type="evidence" value="ECO:0007669"/>
    <property type="project" value="UniProtKB-KW"/>
</dbReference>
<evidence type="ECO:0000256" key="4">
    <source>
        <dbReference type="ARBA" id="ARBA00022695"/>
    </source>
</evidence>
<dbReference type="Pfam" id="PF01743">
    <property type="entry name" value="PolyA_pol"/>
    <property type="match status" value="1"/>
</dbReference>
<feature type="domain" description="Poly A polymerase head" evidence="9">
    <location>
        <begin position="27"/>
        <end position="144"/>
    </location>
</feature>
<keyword evidence="12" id="KW-1185">Reference proteome</keyword>
<evidence type="ECO:0000256" key="2">
    <source>
        <dbReference type="ARBA" id="ARBA00022679"/>
    </source>
</evidence>
<organism evidence="11 12">
    <name type="scientific">Intestinimonas butyriciproducens</name>
    <dbReference type="NCBI Taxonomy" id="1297617"/>
    <lineage>
        <taxon>Bacteria</taxon>
        <taxon>Bacillati</taxon>
        <taxon>Bacillota</taxon>
        <taxon>Clostridia</taxon>
        <taxon>Eubacteriales</taxon>
        <taxon>Intestinimonas</taxon>
    </lineage>
</organism>
<evidence type="ECO:0000256" key="8">
    <source>
        <dbReference type="RuleBase" id="RU003953"/>
    </source>
</evidence>
<keyword evidence="7" id="KW-0460">Magnesium</keyword>
<dbReference type="PANTHER" id="PTHR46173:SF1">
    <property type="entry name" value="CCA TRNA NUCLEOTIDYLTRANSFERASE 1, MITOCHONDRIAL"/>
    <property type="match status" value="1"/>
</dbReference>
<keyword evidence="5" id="KW-0479">Metal-binding</keyword>
<dbReference type="AlphaFoldDB" id="A0A0S2W1R8"/>
<dbReference type="Proteomes" id="UP000064844">
    <property type="component" value="Chromosome"/>
</dbReference>
<evidence type="ECO:0000256" key="7">
    <source>
        <dbReference type="ARBA" id="ARBA00022842"/>
    </source>
</evidence>
<dbReference type="RefSeq" id="WP_058117236.1">
    <property type="nucleotide sequence ID" value="NZ_CALICV010000017.1"/>
</dbReference>
<dbReference type="STRING" id="1297617.IB211_00897c"/>
<dbReference type="Gene3D" id="3.30.460.10">
    <property type="entry name" value="Beta Polymerase, domain 2"/>
    <property type="match status" value="1"/>
</dbReference>
<dbReference type="SUPFAM" id="SSF81301">
    <property type="entry name" value="Nucleotidyltransferase"/>
    <property type="match status" value="1"/>
</dbReference>
<evidence type="ECO:0000313" key="11">
    <source>
        <dbReference type="EMBL" id="ALP93291.1"/>
    </source>
</evidence>
<comment type="similarity">
    <text evidence="8">Belongs to the tRNA nucleotidyltransferase/poly(A) polymerase family.</text>
</comment>
<dbReference type="InterPro" id="IPR002646">
    <property type="entry name" value="PolA_pol_head_dom"/>
</dbReference>
<evidence type="ECO:0000256" key="5">
    <source>
        <dbReference type="ARBA" id="ARBA00022723"/>
    </source>
</evidence>
<comment type="cofactor">
    <cofactor evidence="1">
        <name>Mg(2+)</name>
        <dbReference type="ChEBI" id="CHEBI:18420"/>
    </cofactor>
</comment>
<dbReference type="GO" id="GO:0046872">
    <property type="term" value="F:metal ion binding"/>
    <property type="evidence" value="ECO:0007669"/>
    <property type="project" value="UniProtKB-KW"/>
</dbReference>
<dbReference type="GO" id="GO:0000049">
    <property type="term" value="F:tRNA binding"/>
    <property type="evidence" value="ECO:0007669"/>
    <property type="project" value="TreeGrafter"/>
</dbReference>
<sequence length="335" mass="36642">MDWNQVPTPVRVCCAALWEAGYEACPVGGCIRDTLLGRPPGDWDVASSALPETVVSLFPRTVPTGLRHGTVTVLLGDMSLEVTAFRREGDYADGRHPDAVSFGVGLREDLARRDFTVNAMALRRDGTLADPFGGQADLDAGLIRCVGNPDRRFQEDALRLLRAVRFAAQLDFTLENSTAAALHRNAGRLDLVSGERVKAELEKILLSPRPALAALPAELGMLTRFGVPAAPVDLRGLESLPPTPEVRWRRFCRVSGLDITRLPVERRIRRAVLRSEGPEPVLTGRDLYDLGLRGGEIGRVRKALEAFVLAHPEANTRKALLDRADALKEGLRPPE</sequence>
<evidence type="ECO:0000256" key="1">
    <source>
        <dbReference type="ARBA" id="ARBA00001946"/>
    </source>
</evidence>
<keyword evidence="4 11" id="KW-0548">Nucleotidyltransferase</keyword>
<keyword evidence="3" id="KW-0819">tRNA processing</keyword>
<dbReference type="GO" id="GO:0004810">
    <property type="term" value="F:CCA tRNA nucleotidyltransferase activity"/>
    <property type="evidence" value="ECO:0007669"/>
    <property type="project" value="UniProtKB-EC"/>
</dbReference>
<dbReference type="Pfam" id="PF12627">
    <property type="entry name" value="PolyA_pol_RNAbd"/>
    <property type="match status" value="1"/>
</dbReference>